<dbReference type="PROSITE" id="PS51257">
    <property type="entry name" value="PROKAR_LIPOPROTEIN"/>
    <property type="match status" value="1"/>
</dbReference>
<dbReference type="AlphaFoldDB" id="A0A5B9QAA0"/>
<comment type="similarity">
    <text evidence="1">Belongs to the outer membrane factor (OMF) (TC 1.B.17) family.</text>
</comment>
<dbReference type="RefSeq" id="WP_148074268.1">
    <property type="nucleotide sequence ID" value="NZ_CP042913.1"/>
</dbReference>
<dbReference type="PANTHER" id="PTHR30203">
    <property type="entry name" value="OUTER MEMBRANE CATION EFFLUX PROTEIN"/>
    <property type="match status" value="1"/>
</dbReference>
<dbReference type="KEGG" id="bgok:Pr1d_31140"/>
<dbReference type="EMBL" id="CP042913">
    <property type="protein sequence ID" value="QEG35808.1"/>
    <property type="molecule type" value="Genomic_DNA"/>
</dbReference>
<dbReference type="PANTHER" id="PTHR30203:SF24">
    <property type="entry name" value="BLR4935 PROTEIN"/>
    <property type="match status" value="1"/>
</dbReference>
<dbReference type="Proteomes" id="UP000323917">
    <property type="component" value="Chromosome"/>
</dbReference>
<proteinExistence type="inferred from homology"/>
<dbReference type="InterPro" id="IPR003423">
    <property type="entry name" value="OMP_efflux"/>
</dbReference>
<reference evidence="2 3" key="1">
    <citation type="submission" date="2019-08" db="EMBL/GenBank/DDBJ databases">
        <title>Deep-cultivation of Planctomycetes and their phenomic and genomic characterization uncovers novel biology.</title>
        <authorList>
            <person name="Wiegand S."/>
            <person name="Jogler M."/>
            <person name="Boedeker C."/>
            <person name="Pinto D."/>
            <person name="Vollmers J."/>
            <person name="Rivas-Marin E."/>
            <person name="Kohn T."/>
            <person name="Peeters S.H."/>
            <person name="Heuer A."/>
            <person name="Rast P."/>
            <person name="Oberbeckmann S."/>
            <person name="Bunk B."/>
            <person name="Jeske O."/>
            <person name="Meyerdierks A."/>
            <person name="Storesund J.E."/>
            <person name="Kallscheuer N."/>
            <person name="Luecker S."/>
            <person name="Lage O.M."/>
            <person name="Pohl T."/>
            <person name="Merkel B.J."/>
            <person name="Hornburger P."/>
            <person name="Mueller R.-W."/>
            <person name="Bruemmer F."/>
            <person name="Labrenz M."/>
            <person name="Spormann A.M."/>
            <person name="Op den Camp H."/>
            <person name="Overmann J."/>
            <person name="Amann R."/>
            <person name="Jetten M.S.M."/>
            <person name="Mascher T."/>
            <person name="Medema M.H."/>
            <person name="Devos D.P."/>
            <person name="Kaster A.-K."/>
            <person name="Ovreas L."/>
            <person name="Rohde M."/>
            <person name="Galperin M.Y."/>
            <person name="Jogler C."/>
        </authorList>
    </citation>
    <scope>NUCLEOTIDE SEQUENCE [LARGE SCALE GENOMIC DNA]</scope>
    <source>
        <strain evidence="2 3">Pr1d</strain>
    </source>
</reference>
<evidence type="ECO:0000256" key="1">
    <source>
        <dbReference type="ARBA" id="ARBA00007613"/>
    </source>
</evidence>
<dbReference type="OrthoDB" id="237666at2"/>
<dbReference type="GO" id="GO:0015562">
    <property type="term" value="F:efflux transmembrane transporter activity"/>
    <property type="evidence" value="ECO:0007669"/>
    <property type="project" value="InterPro"/>
</dbReference>
<dbReference type="Gene3D" id="1.20.1600.10">
    <property type="entry name" value="Outer membrane efflux proteins (OEP)"/>
    <property type="match status" value="1"/>
</dbReference>
<evidence type="ECO:0000313" key="3">
    <source>
        <dbReference type="Proteomes" id="UP000323917"/>
    </source>
</evidence>
<dbReference type="SUPFAM" id="SSF56954">
    <property type="entry name" value="Outer membrane efflux proteins (OEP)"/>
    <property type="match status" value="1"/>
</dbReference>
<gene>
    <name evidence="2" type="ORF">Pr1d_31140</name>
</gene>
<organism evidence="2 3">
    <name type="scientific">Bythopirellula goksoeyrii</name>
    <dbReference type="NCBI Taxonomy" id="1400387"/>
    <lineage>
        <taxon>Bacteria</taxon>
        <taxon>Pseudomonadati</taxon>
        <taxon>Planctomycetota</taxon>
        <taxon>Planctomycetia</taxon>
        <taxon>Pirellulales</taxon>
        <taxon>Lacipirellulaceae</taxon>
        <taxon>Bythopirellula</taxon>
    </lineage>
</organism>
<dbReference type="Pfam" id="PF02321">
    <property type="entry name" value="OEP"/>
    <property type="match status" value="2"/>
</dbReference>
<evidence type="ECO:0000313" key="2">
    <source>
        <dbReference type="EMBL" id="QEG35808.1"/>
    </source>
</evidence>
<keyword evidence="3" id="KW-1185">Reference proteome</keyword>
<protein>
    <submittedName>
        <fullName evidence="2">Outer membrane channel protein</fullName>
    </submittedName>
</protein>
<sequence>MADRRTILLFVVACLATCGCRSTRQMRDREYAQVIQSVQQANYSPVPAAMAVAPIAPDLEGPQEVDWLIQIALDQNPEVQAARKRIDAAAHQVPVAASLPDPMLGVTSFPAPVQTAAGNQELSLSLSQKLPFYKKLQTASSAAESHTNVARAQLAAVELATIQKVRNAYYELYFIQQAIDVTKIEQQELARIRDAANARYKATLTSQQDVLRAEVELSNTDNELIRFRQQLASAQARLARVLHVSPQTKLRAVDKLSPEQAPDDLARLEERAVTARPELHAQLAALSRDRQKAQLARLDYVPDLTLGATWIDVSNSGISPIRNGDDAVLITAGINVPLYRKRIDSSVKSIEAQAVATAREYDALKDGTLEQVADLFAQAQSQQDMLMLLREDILPKSRQTYEVSSSAYSVGQVDFLQLIDNFRELLRFELSYFRLEASLRQTLAELERVIGGQLPATMENIAVPDLPAPNLEQKQVPEEIDPSLETIRLPPP</sequence>
<dbReference type="InterPro" id="IPR010131">
    <property type="entry name" value="MdtP/NodT-like"/>
</dbReference>
<name>A0A5B9QAA0_9BACT</name>
<accession>A0A5B9QAA0</accession>